<dbReference type="InterPro" id="IPR007889">
    <property type="entry name" value="HTH_Psq"/>
</dbReference>
<evidence type="ECO:0000256" key="1">
    <source>
        <dbReference type="ARBA" id="ARBA00004123"/>
    </source>
</evidence>
<organism evidence="5 6">
    <name type="scientific">Nesidiocoris tenuis</name>
    <dbReference type="NCBI Taxonomy" id="355587"/>
    <lineage>
        <taxon>Eukaryota</taxon>
        <taxon>Metazoa</taxon>
        <taxon>Ecdysozoa</taxon>
        <taxon>Arthropoda</taxon>
        <taxon>Hexapoda</taxon>
        <taxon>Insecta</taxon>
        <taxon>Pterygota</taxon>
        <taxon>Neoptera</taxon>
        <taxon>Paraneoptera</taxon>
        <taxon>Hemiptera</taxon>
        <taxon>Heteroptera</taxon>
        <taxon>Panheteroptera</taxon>
        <taxon>Cimicomorpha</taxon>
        <taxon>Miridae</taxon>
        <taxon>Dicyphina</taxon>
        <taxon>Nesidiocoris</taxon>
    </lineage>
</organism>
<comment type="subcellular location">
    <subcellularLocation>
        <location evidence="1">Nucleus</location>
    </subcellularLocation>
</comment>
<dbReference type="EMBL" id="AP028909">
    <property type="protein sequence ID" value="BES87486.1"/>
    <property type="molecule type" value="Genomic_DNA"/>
</dbReference>
<feature type="domain" description="BTB" evidence="4">
    <location>
        <begin position="35"/>
        <end position="100"/>
    </location>
</feature>
<dbReference type="InterPro" id="IPR011333">
    <property type="entry name" value="SKP1/BTB/POZ_sf"/>
</dbReference>
<evidence type="ECO:0000313" key="5">
    <source>
        <dbReference type="EMBL" id="BES87486.1"/>
    </source>
</evidence>
<feature type="region of interest" description="Disordered" evidence="3">
    <location>
        <begin position="121"/>
        <end position="231"/>
    </location>
</feature>
<dbReference type="InterPro" id="IPR051095">
    <property type="entry name" value="Dros_DevTransReg"/>
</dbReference>
<evidence type="ECO:0000256" key="2">
    <source>
        <dbReference type="ARBA" id="ARBA00023242"/>
    </source>
</evidence>
<dbReference type="Pfam" id="PF00651">
    <property type="entry name" value="BTB"/>
    <property type="match status" value="1"/>
</dbReference>
<feature type="compositionally biased region" description="Gly residues" evidence="3">
    <location>
        <begin position="176"/>
        <end position="190"/>
    </location>
</feature>
<dbReference type="Proteomes" id="UP001307889">
    <property type="component" value="Chromosome 1"/>
</dbReference>
<gene>
    <name evidence="5" type="ORF">NTJ_00291</name>
</gene>
<dbReference type="InterPro" id="IPR000210">
    <property type="entry name" value="BTB/POZ_dom"/>
</dbReference>
<dbReference type="Pfam" id="PF05225">
    <property type="entry name" value="HTH_psq"/>
    <property type="match status" value="1"/>
</dbReference>
<accession>A0ABN7A5L1</accession>
<dbReference type="PROSITE" id="PS50097">
    <property type="entry name" value="BTB"/>
    <property type="match status" value="1"/>
</dbReference>
<keyword evidence="2" id="KW-0539">Nucleus</keyword>
<reference evidence="5 6" key="1">
    <citation type="submission" date="2023-09" db="EMBL/GenBank/DDBJ databases">
        <title>Nesidiocoris tenuis whole genome shotgun sequence.</title>
        <authorList>
            <person name="Shibata T."/>
            <person name="Shimoda M."/>
            <person name="Kobayashi T."/>
            <person name="Uehara T."/>
        </authorList>
    </citation>
    <scope>NUCLEOTIDE SEQUENCE [LARGE SCALE GENOMIC DNA]</scope>
    <source>
        <strain evidence="5 6">Japan</strain>
    </source>
</reference>
<evidence type="ECO:0000259" key="4">
    <source>
        <dbReference type="PROSITE" id="PS50097"/>
    </source>
</evidence>
<dbReference type="SMART" id="SM00225">
    <property type="entry name" value="BTB"/>
    <property type="match status" value="1"/>
</dbReference>
<dbReference type="Gene3D" id="1.10.10.60">
    <property type="entry name" value="Homeodomain-like"/>
    <property type="match status" value="1"/>
</dbReference>
<feature type="compositionally biased region" description="Low complexity" evidence="3">
    <location>
        <begin position="195"/>
        <end position="227"/>
    </location>
</feature>
<dbReference type="CDD" id="cd18315">
    <property type="entry name" value="BTB_POZ_BAB-like"/>
    <property type="match status" value="1"/>
</dbReference>
<dbReference type="PANTHER" id="PTHR23110">
    <property type="entry name" value="BTB DOMAIN TRANSCRIPTION FACTOR"/>
    <property type="match status" value="1"/>
</dbReference>
<dbReference type="Gene3D" id="3.30.710.10">
    <property type="entry name" value="Potassium Channel Kv1.1, Chain A"/>
    <property type="match status" value="1"/>
</dbReference>
<protein>
    <submittedName>
        <fullName evidence="5">BTB/POZ domain</fullName>
    </submittedName>
</protein>
<dbReference type="InterPro" id="IPR009057">
    <property type="entry name" value="Homeodomain-like_sf"/>
</dbReference>
<name>A0ABN7A5L1_9HEMI</name>
<keyword evidence="6" id="KW-1185">Reference proteome</keyword>
<proteinExistence type="predicted"/>
<evidence type="ECO:0000313" key="6">
    <source>
        <dbReference type="Proteomes" id="UP001307889"/>
    </source>
</evidence>
<dbReference type="SUPFAM" id="SSF54695">
    <property type="entry name" value="POZ domain"/>
    <property type="match status" value="1"/>
</dbReference>
<sequence>MASPKDPQQFCVRWNSYQSNLQSAFPKLLTNEHFVDVTLACESRMVKCHKVVLSACSAYFEKLLVQNPCQHPIIFMKDMKYWEVQALVDFMYKGEVNVTQDELASLLKAAEALEVRGLCGQQDGQGNKLLPRGTEAAAKKRRADENVGGKGDSATPSAGNGGGPAPPTTPVLPSQFGGGDTNGAGDGGSVGQAQSSSNPDGSGSSATEQSSADPAATGATPTSTPSDVKQECMATPDNGLFEDFDDDFYQDDNSLQIDETGNAYSLTTPNVQLDCSPTDNREMLLEDIKHEDSIPFPLGEQQVNVQWEGNGQQKPRAPYSAQQPYKQYTQQSLERAIYDLQTGKFSSVRACARHYGIPMTTLRYRAKIMSFITKTE</sequence>
<dbReference type="PANTHER" id="PTHR23110:SF108">
    <property type="entry name" value="LD19131P"/>
    <property type="match status" value="1"/>
</dbReference>
<dbReference type="SUPFAM" id="SSF46689">
    <property type="entry name" value="Homeodomain-like"/>
    <property type="match status" value="1"/>
</dbReference>
<evidence type="ECO:0000256" key="3">
    <source>
        <dbReference type="SAM" id="MobiDB-lite"/>
    </source>
</evidence>